<evidence type="ECO:0000313" key="1">
    <source>
        <dbReference type="EMBL" id="MDX6188733.1"/>
    </source>
</evidence>
<reference evidence="1 2" key="1">
    <citation type="submission" date="2023-11" db="EMBL/GenBank/DDBJ databases">
        <title>Unpublished Manusciprt.</title>
        <authorList>
            <person name="Saticioglu I.B."/>
            <person name="Ay H."/>
            <person name="Ajmi N."/>
            <person name="Altun S."/>
            <person name="Duman M."/>
        </authorList>
    </citation>
    <scope>NUCLEOTIDE SEQUENCE [LARGE SCALE GENOMIC DNA]</scope>
    <source>
        <strain evidence="1 2">Fl-318</strain>
    </source>
</reference>
<dbReference type="PROSITE" id="PS51257">
    <property type="entry name" value="PROKAR_LIPOPROTEIN"/>
    <property type="match status" value="1"/>
</dbReference>
<sequence>MKKLLALLPIILLTSCQITETINLNSDGSGTIETVATRDEHSYMQLAGENYSREERFRDTTYVFQEYITKYAENFAKLPAAEKAVFNQYKEVKVHLKESSFEKEVKNTFTYHFSKVEAIPDLHKTTEYADDLKHNYALSAEEHYYHVSFTFDGITFKRVIKITNPEELKKKQEEIEKFKKKTSGFKLVQTYNLEYHFPRKIKTVSNEKAIVSPDKKSLKLVLQLSDCLQNPETSNLEVILEQ</sequence>
<evidence type="ECO:0008006" key="3">
    <source>
        <dbReference type="Google" id="ProtNLM"/>
    </source>
</evidence>
<protein>
    <recommendedName>
        <fullName evidence="3">Lipoprotein</fullName>
    </recommendedName>
</protein>
<dbReference type="RefSeq" id="WP_230004724.1">
    <property type="nucleotide sequence ID" value="NZ_CP087134.1"/>
</dbReference>
<accession>A0ABU4R9P4</accession>
<dbReference type="Proteomes" id="UP001273350">
    <property type="component" value="Unassembled WGS sequence"/>
</dbReference>
<comment type="caution">
    <text evidence="1">The sequence shown here is derived from an EMBL/GenBank/DDBJ whole genome shotgun (WGS) entry which is preliminary data.</text>
</comment>
<keyword evidence="2" id="KW-1185">Reference proteome</keyword>
<evidence type="ECO:0000313" key="2">
    <source>
        <dbReference type="Proteomes" id="UP001273350"/>
    </source>
</evidence>
<dbReference type="EMBL" id="JAWXVI010000003">
    <property type="protein sequence ID" value="MDX6188733.1"/>
    <property type="molecule type" value="Genomic_DNA"/>
</dbReference>
<gene>
    <name evidence="1" type="ORF">SGQ83_05180</name>
</gene>
<name>A0ABU4R9P4_9FLAO</name>
<organism evidence="1 2">
    <name type="scientific">Flavobacterium cupriresistens</name>
    <dbReference type="NCBI Taxonomy" id="2893885"/>
    <lineage>
        <taxon>Bacteria</taxon>
        <taxon>Pseudomonadati</taxon>
        <taxon>Bacteroidota</taxon>
        <taxon>Flavobacteriia</taxon>
        <taxon>Flavobacteriales</taxon>
        <taxon>Flavobacteriaceae</taxon>
        <taxon>Flavobacterium</taxon>
    </lineage>
</organism>
<proteinExistence type="predicted"/>